<keyword evidence="11" id="KW-1185">Reference proteome</keyword>
<evidence type="ECO:0000256" key="2">
    <source>
        <dbReference type="ARBA" id="ARBA00022691"/>
    </source>
</evidence>
<protein>
    <recommendedName>
        <fullName evidence="5">Arsenite methyltransferase</fullName>
        <ecNumber evidence="4">2.1.1.137</ecNumber>
    </recommendedName>
</protein>
<dbReference type="RefSeq" id="WP_152098106.1">
    <property type="nucleotide sequence ID" value="NZ_AP021861.1"/>
</dbReference>
<evidence type="ECO:0000256" key="3">
    <source>
        <dbReference type="ARBA" id="ARBA00034487"/>
    </source>
</evidence>
<dbReference type="SUPFAM" id="SSF53335">
    <property type="entry name" value="S-adenosyl-L-methionine-dependent methyltransferases"/>
    <property type="match status" value="1"/>
</dbReference>
<dbReference type="PANTHER" id="PTHR43675:SF8">
    <property type="entry name" value="ARSENITE METHYLTRANSFERASE"/>
    <property type="match status" value="1"/>
</dbReference>
<accession>A0A5K7XCM3</accession>
<feature type="domain" description="Methyltransferase" evidence="9">
    <location>
        <begin position="65"/>
        <end position="208"/>
    </location>
</feature>
<comment type="catalytic activity">
    <reaction evidence="7">
        <text>arsenic triglutathione + 2 [thioredoxin]-dithiol + 2 S-adenosyl-L-methionine + H2O = dimethylarsinous acid + 2 [thioredoxin]-disulfide + 3 glutathione + 2 S-adenosyl-L-homocysteine + 2 H(+)</text>
        <dbReference type="Rhea" id="RHEA:69464"/>
        <dbReference type="Rhea" id="RHEA-COMP:10698"/>
        <dbReference type="Rhea" id="RHEA-COMP:10700"/>
        <dbReference type="ChEBI" id="CHEBI:15377"/>
        <dbReference type="ChEBI" id="CHEBI:15378"/>
        <dbReference type="ChEBI" id="CHEBI:23808"/>
        <dbReference type="ChEBI" id="CHEBI:29950"/>
        <dbReference type="ChEBI" id="CHEBI:50058"/>
        <dbReference type="ChEBI" id="CHEBI:57856"/>
        <dbReference type="ChEBI" id="CHEBI:57925"/>
        <dbReference type="ChEBI" id="CHEBI:59789"/>
        <dbReference type="ChEBI" id="CHEBI:183640"/>
        <dbReference type="EC" id="2.1.1.137"/>
    </reaction>
</comment>
<evidence type="ECO:0000256" key="5">
    <source>
        <dbReference type="ARBA" id="ARBA00034545"/>
    </source>
</evidence>
<dbReference type="GO" id="GO:0030791">
    <property type="term" value="F:arsenite methyltransferase activity"/>
    <property type="evidence" value="ECO:0007669"/>
    <property type="project" value="UniProtKB-EC"/>
</dbReference>
<evidence type="ECO:0000259" key="9">
    <source>
        <dbReference type="Pfam" id="PF13847"/>
    </source>
</evidence>
<comment type="catalytic activity">
    <reaction evidence="8">
        <text>arsenic triglutathione + 3 [thioredoxin]-dithiol + 3 S-adenosyl-L-methionine = trimethylarsine + 3 [thioredoxin]-disulfide + 3 glutathione + 3 S-adenosyl-L-homocysteine + 3 H(+)</text>
        <dbReference type="Rhea" id="RHEA:69432"/>
        <dbReference type="Rhea" id="RHEA-COMP:10698"/>
        <dbReference type="Rhea" id="RHEA-COMP:10700"/>
        <dbReference type="ChEBI" id="CHEBI:15378"/>
        <dbReference type="ChEBI" id="CHEBI:27130"/>
        <dbReference type="ChEBI" id="CHEBI:29950"/>
        <dbReference type="ChEBI" id="CHEBI:50058"/>
        <dbReference type="ChEBI" id="CHEBI:57856"/>
        <dbReference type="ChEBI" id="CHEBI:57925"/>
        <dbReference type="ChEBI" id="CHEBI:59789"/>
        <dbReference type="ChEBI" id="CHEBI:183640"/>
        <dbReference type="EC" id="2.1.1.137"/>
    </reaction>
</comment>
<keyword evidence="1 10" id="KW-0808">Transferase</keyword>
<evidence type="ECO:0000313" key="10">
    <source>
        <dbReference type="EMBL" id="BBO32073.1"/>
    </source>
</evidence>
<dbReference type="PANTHER" id="PTHR43675">
    <property type="entry name" value="ARSENITE METHYLTRANSFERASE"/>
    <property type="match status" value="1"/>
</dbReference>
<dbReference type="NCBIfam" id="NF008823">
    <property type="entry name" value="PRK11873.1"/>
    <property type="match status" value="1"/>
</dbReference>
<evidence type="ECO:0000256" key="7">
    <source>
        <dbReference type="ARBA" id="ARBA00047943"/>
    </source>
</evidence>
<comment type="catalytic activity">
    <reaction evidence="6">
        <text>arsenic triglutathione + [thioredoxin]-dithiol + S-adenosyl-L-methionine + 2 H2O = methylarsonous acid + [thioredoxin]-disulfide + 3 glutathione + S-adenosyl-L-homocysteine + H(+)</text>
        <dbReference type="Rhea" id="RHEA:69460"/>
        <dbReference type="Rhea" id="RHEA-COMP:10698"/>
        <dbReference type="Rhea" id="RHEA-COMP:10700"/>
        <dbReference type="ChEBI" id="CHEBI:15377"/>
        <dbReference type="ChEBI" id="CHEBI:15378"/>
        <dbReference type="ChEBI" id="CHEBI:17826"/>
        <dbReference type="ChEBI" id="CHEBI:29950"/>
        <dbReference type="ChEBI" id="CHEBI:50058"/>
        <dbReference type="ChEBI" id="CHEBI:57856"/>
        <dbReference type="ChEBI" id="CHEBI:57925"/>
        <dbReference type="ChEBI" id="CHEBI:59789"/>
        <dbReference type="ChEBI" id="CHEBI:183640"/>
        <dbReference type="EC" id="2.1.1.137"/>
    </reaction>
</comment>
<keyword evidence="2" id="KW-0949">S-adenosyl-L-methionine</keyword>
<evidence type="ECO:0000256" key="4">
    <source>
        <dbReference type="ARBA" id="ARBA00034521"/>
    </source>
</evidence>
<dbReference type="InterPro" id="IPR026669">
    <property type="entry name" value="Arsenite_MeTrfase-like"/>
</dbReference>
<proteinExistence type="inferred from homology"/>
<reference evidence="11" key="1">
    <citation type="submission" date="2019-10" db="EMBL/GenBank/DDBJ databases">
        <title>Lacipirellula parvula gen. nov., sp. nov., representing a lineage of planctomycetes widespread in freshwater anoxic habitats, and description of the family Lacipirellulaceae.</title>
        <authorList>
            <person name="Dedysh S.N."/>
            <person name="Kulichevskaya I.S."/>
            <person name="Beletsky A.V."/>
            <person name="Rakitin A.L."/>
            <person name="Mardanov A.V."/>
            <person name="Ivanova A.A."/>
            <person name="Saltykova V.X."/>
            <person name="Rijpstra W.I.C."/>
            <person name="Sinninghe Damste J.S."/>
            <person name="Ravin N.V."/>
        </authorList>
    </citation>
    <scope>NUCLEOTIDE SEQUENCE [LARGE SCALE GENOMIC DNA]</scope>
    <source>
        <strain evidence="11">PX69</strain>
    </source>
</reference>
<dbReference type="GO" id="GO:0032259">
    <property type="term" value="P:methylation"/>
    <property type="evidence" value="ECO:0007669"/>
    <property type="project" value="UniProtKB-KW"/>
</dbReference>
<comment type="similarity">
    <text evidence="3">Belongs to the methyltransferase superfamily. Arsenite methyltransferase family.</text>
</comment>
<dbReference type="AlphaFoldDB" id="A0A5K7XCM3"/>
<dbReference type="Proteomes" id="UP000326837">
    <property type="component" value="Chromosome"/>
</dbReference>
<dbReference type="KEGG" id="lpav:PLANPX_1685"/>
<name>A0A5K7XCM3_9BACT</name>
<dbReference type="InterPro" id="IPR025714">
    <property type="entry name" value="Methyltranfer_dom"/>
</dbReference>
<evidence type="ECO:0000256" key="6">
    <source>
        <dbReference type="ARBA" id="ARBA00047941"/>
    </source>
</evidence>
<sequence>MSSNIEKVIQEKYGQVAASGLSSSQQGVRSVAEAFGYSAEELNSIPANANMGLSCGNPTAFASIREGEVVVDLGSGGGLDVFLAAKAVGPTGKAIGIDMTEEMINLARKNAVNPATGQAPANIEFHLSTIDQLPLADASVDCIISNCVINLAPDKPKAFAEMARVLKPGGRVAISDIAIKKPMPEALSENIMAYVGCIAGAIQIDEYRAGLLDAGFSAVEIKDSGADLNAYANVDGQSACCSPSMEPASGLAVIGGCCEPASKQTTGIHSDLQDLLSRYDVNDFAASVKVYAIKG</sequence>
<evidence type="ECO:0000256" key="1">
    <source>
        <dbReference type="ARBA" id="ARBA00022679"/>
    </source>
</evidence>
<dbReference type="CDD" id="cd02440">
    <property type="entry name" value="AdoMet_MTases"/>
    <property type="match status" value="1"/>
</dbReference>
<dbReference type="EC" id="2.1.1.137" evidence="4"/>
<dbReference type="EMBL" id="AP021861">
    <property type="protein sequence ID" value="BBO32073.1"/>
    <property type="molecule type" value="Genomic_DNA"/>
</dbReference>
<keyword evidence="10" id="KW-0489">Methyltransferase</keyword>
<organism evidence="10 11">
    <name type="scientific">Lacipirellula parvula</name>
    <dbReference type="NCBI Taxonomy" id="2650471"/>
    <lineage>
        <taxon>Bacteria</taxon>
        <taxon>Pseudomonadati</taxon>
        <taxon>Planctomycetota</taxon>
        <taxon>Planctomycetia</taxon>
        <taxon>Pirellulales</taxon>
        <taxon>Lacipirellulaceae</taxon>
        <taxon>Lacipirellula</taxon>
    </lineage>
</organism>
<dbReference type="Gene3D" id="3.40.50.150">
    <property type="entry name" value="Vaccinia Virus protein VP39"/>
    <property type="match status" value="1"/>
</dbReference>
<gene>
    <name evidence="10" type="ORF">PLANPX_1685</name>
</gene>
<dbReference type="InterPro" id="IPR029063">
    <property type="entry name" value="SAM-dependent_MTases_sf"/>
</dbReference>
<evidence type="ECO:0000313" key="11">
    <source>
        <dbReference type="Proteomes" id="UP000326837"/>
    </source>
</evidence>
<dbReference type="Pfam" id="PF13847">
    <property type="entry name" value="Methyltransf_31"/>
    <property type="match status" value="1"/>
</dbReference>
<evidence type="ECO:0000256" key="8">
    <source>
        <dbReference type="ARBA" id="ARBA00048428"/>
    </source>
</evidence>